<dbReference type="CDD" id="cd05687">
    <property type="entry name" value="S1_RPS1_repeat_ec1_hs1"/>
    <property type="match status" value="1"/>
</dbReference>
<organism evidence="8 9">
    <name type="scientific">Achromobacter deleyi</name>
    <dbReference type="NCBI Taxonomy" id="1353891"/>
    <lineage>
        <taxon>Bacteria</taxon>
        <taxon>Pseudomonadati</taxon>
        <taxon>Pseudomonadota</taxon>
        <taxon>Betaproteobacteria</taxon>
        <taxon>Burkholderiales</taxon>
        <taxon>Alcaligenaceae</taxon>
        <taxon>Achromobacter</taxon>
    </lineage>
</organism>
<evidence type="ECO:0000256" key="4">
    <source>
        <dbReference type="ARBA" id="ARBA00022980"/>
    </source>
</evidence>
<dbReference type="PIRSF" id="PIRSF002111">
    <property type="entry name" value="RpsA"/>
    <property type="match status" value="1"/>
</dbReference>
<proteinExistence type="inferred from homology"/>
<dbReference type="PROSITE" id="PS50126">
    <property type="entry name" value="S1"/>
    <property type="match status" value="6"/>
</dbReference>
<keyword evidence="5 6" id="KW-0687">Ribonucleoprotein</keyword>
<evidence type="ECO:0000256" key="3">
    <source>
        <dbReference type="ARBA" id="ARBA00022884"/>
    </source>
</evidence>
<dbReference type="SUPFAM" id="SSF50249">
    <property type="entry name" value="Nucleic acid-binding proteins"/>
    <property type="match status" value="6"/>
</dbReference>
<keyword evidence="3 6" id="KW-0694">RNA-binding</keyword>
<dbReference type="PANTHER" id="PTHR10724">
    <property type="entry name" value="30S RIBOSOMAL PROTEIN S1"/>
    <property type="match status" value="1"/>
</dbReference>
<feature type="domain" description="S1 motif" evidence="7">
    <location>
        <begin position="460"/>
        <end position="529"/>
    </location>
</feature>
<dbReference type="InterPro" id="IPR035104">
    <property type="entry name" value="Ribosomal_protein_S1-like"/>
</dbReference>
<dbReference type="Pfam" id="PF00575">
    <property type="entry name" value="S1"/>
    <property type="match status" value="6"/>
</dbReference>
<name>A0A6S6Z585_9BURK</name>
<reference evidence="8 9" key="1">
    <citation type="submission" date="2020-04" db="EMBL/GenBank/DDBJ databases">
        <authorList>
            <person name="De Canck E."/>
        </authorList>
    </citation>
    <scope>NUCLEOTIDE SEQUENCE [LARGE SCALE GENOMIC DNA]</scope>
    <source>
        <strain evidence="8 9">LMG 3458</strain>
    </source>
</reference>
<dbReference type="InterPro" id="IPR000110">
    <property type="entry name" value="Ribosomal_bS1"/>
</dbReference>
<evidence type="ECO:0000259" key="7">
    <source>
        <dbReference type="PROSITE" id="PS50126"/>
    </source>
</evidence>
<dbReference type="Proteomes" id="UP000494111">
    <property type="component" value="Unassembled WGS sequence"/>
</dbReference>
<dbReference type="CDD" id="cd05688">
    <property type="entry name" value="S1_RPS1_repeat_ec3"/>
    <property type="match status" value="1"/>
</dbReference>
<feature type="domain" description="S1 motif" evidence="7">
    <location>
        <begin position="30"/>
        <end position="96"/>
    </location>
</feature>
<gene>
    <name evidence="8" type="primary">rpsA</name>
    <name evidence="8" type="ORF">LMG3458_00446</name>
</gene>
<dbReference type="FunFam" id="2.40.50.140:FF:000016">
    <property type="entry name" value="30S ribosomal protein S1"/>
    <property type="match status" value="1"/>
</dbReference>
<dbReference type="CDD" id="cd05689">
    <property type="entry name" value="S1_RPS1_repeat_ec4"/>
    <property type="match status" value="1"/>
</dbReference>
<dbReference type="NCBIfam" id="NF005208">
    <property type="entry name" value="PRK06676.1"/>
    <property type="match status" value="1"/>
</dbReference>
<dbReference type="GO" id="GO:0006412">
    <property type="term" value="P:translation"/>
    <property type="evidence" value="ECO:0007669"/>
    <property type="project" value="InterPro"/>
</dbReference>
<feature type="domain" description="S1 motif" evidence="7">
    <location>
        <begin position="373"/>
        <end position="443"/>
    </location>
</feature>
<dbReference type="NCBIfam" id="NF004954">
    <property type="entry name" value="PRK06299.1-4"/>
    <property type="match status" value="1"/>
</dbReference>
<keyword evidence="4 6" id="KW-0689">Ribosomal protein</keyword>
<feature type="domain" description="S1 motif" evidence="7">
    <location>
        <begin position="114"/>
        <end position="180"/>
    </location>
</feature>
<dbReference type="NCBIfam" id="NF004952">
    <property type="entry name" value="PRK06299.1-2"/>
    <property type="match status" value="1"/>
</dbReference>
<dbReference type="FunFam" id="2.40.50.140:FF:000011">
    <property type="entry name" value="30S ribosomal protein S1"/>
    <property type="match status" value="1"/>
</dbReference>
<evidence type="ECO:0000313" key="8">
    <source>
        <dbReference type="EMBL" id="CAB3658264.1"/>
    </source>
</evidence>
<dbReference type="PRINTS" id="PR00681">
    <property type="entry name" value="RIBOSOMALS1"/>
</dbReference>
<dbReference type="RefSeq" id="WP_025140166.1">
    <property type="nucleotide sequence ID" value="NZ_CADIJO010000001.1"/>
</dbReference>
<dbReference type="FunFam" id="2.40.50.140:FF:000018">
    <property type="entry name" value="30S ribosomal protein S1"/>
    <property type="match status" value="1"/>
</dbReference>
<keyword evidence="2" id="KW-0677">Repeat</keyword>
<dbReference type="EMBL" id="CADIJO010000001">
    <property type="protein sequence ID" value="CAB3658264.1"/>
    <property type="molecule type" value="Genomic_DNA"/>
</dbReference>
<evidence type="ECO:0000313" key="9">
    <source>
        <dbReference type="Proteomes" id="UP000494111"/>
    </source>
</evidence>
<dbReference type="GO" id="GO:0022627">
    <property type="term" value="C:cytosolic small ribosomal subunit"/>
    <property type="evidence" value="ECO:0007669"/>
    <property type="project" value="TreeGrafter"/>
</dbReference>
<evidence type="ECO:0000256" key="2">
    <source>
        <dbReference type="ARBA" id="ARBA00022737"/>
    </source>
</evidence>
<accession>A0A6S6Z585</accession>
<dbReference type="SMART" id="SM00316">
    <property type="entry name" value="S1"/>
    <property type="match status" value="6"/>
</dbReference>
<dbReference type="Gene3D" id="2.40.50.140">
    <property type="entry name" value="Nucleic acid-binding proteins"/>
    <property type="match status" value="6"/>
</dbReference>
<feature type="domain" description="S1 motif" evidence="7">
    <location>
        <begin position="286"/>
        <end position="356"/>
    </location>
</feature>
<comment type="function">
    <text evidence="6">Binds mRNA; thus facilitating recognition of the initiation point. It is needed to translate mRNA with a short Shine-Dalgarno (SD) purine-rich sequence.</text>
</comment>
<protein>
    <recommendedName>
        <fullName evidence="6">30S ribosomal protein S1</fullName>
    </recommendedName>
</protein>
<sequence length="570" mass="62260">MSSVSTTAAGGESFADLFAQSLKSQDMKSGEVISAEVVRVDHNFVVVNAGLKSEALIPLEEFLNDQGELEVQPGDFVSVAIDSLENGYGDTILSRDRAKRLSAWLQLEKALENGELVTGTITGKVKGGLTVMTNGIRAFLPGSLVDLRPVKDTTPYEGKTLEFKVIKLDRKRNNVVLSRRQVLEASMGEERQKLLETLHEGAVVKGVVKNITDYGAFVDLGGIDGLLHITDMAWRRVRHPSEVLQVGQEVEAKVLKFDQEKSRVSLGVKQLGEDPWVGLARRYPQGTRLFGKVTNLTDYGAFVEVEAGIEGLVHVSEMDWTNKNVDPRKVVTLGEEVEVMVLEIDEDRRRISLGMKQCRQNPWEEFATNFKRGDKVRGAIKSITDFGVFVGLPGGIDGLVHLSDLSWTETGEEAVRNFKKGDEIEAVVLGIDTDKERISLGIKQLEGDPFNNFVATFDKGAVVPGTIKSVEAKGAVVTLSVDVEGYLRASEISSGRVEDATTVLNAGENIEAMIVNIDRKTRSIQLSIKARDNAETAETIQRMSDASASSGTTNLGALLKAKLDQQRNDG</sequence>
<evidence type="ECO:0000256" key="1">
    <source>
        <dbReference type="ARBA" id="ARBA00006767"/>
    </source>
</evidence>
<dbReference type="CDD" id="cd05691">
    <property type="entry name" value="S1_RPS1_repeat_ec6"/>
    <property type="match status" value="1"/>
</dbReference>
<evidence type="ECO:0000256" key="5">
    <source>
        <dbReference type="ARBA" id="ARBA00023274"/>
    </source>
</evidence>
<dbReference type="InterPro" id="IPR012340">
    <property type="entry name" value="NA-bd_OB-fold"/>
</dbReference>
<dbReference type="NCBIfam" id="TIGR00717">
    <property type="entry name" value="rpsA"/>
    <property type="match status" value="1"/>
</dbReference>
<dbReference type="InterPro" id="IPR050437">
    <property type="entry name" value="Ribos_protein_bS1-like"/>
</dbReference>
<feature type="domain" description="S1 motif" evidence="7">
    <location>
        <begin position="201"/>
        <end position="269"/>
    </location>
</feature>
<comment type="similarity">
    <text evidence="1 6">Belongs to the bacterial ribosomal protein bS1 family.</text>
</comment>
<dbReference type="GO" id="GO:0003729">
    <property type="term" value="F:mRNA binding"/>
    <property type="evidence" value="ECO:0007669"/>
    <property type="project" value="TreeGrafter"/>
</dbReference>
<dbReference type="CDD" id="cd04465">
    <property type="entry name" value="S1_RPS1_repeat_ec2_hs2"/>
    <property type="match status" value="1"/>
</dbReference>
<dbReference type="PANTHER" id="PTHR10724:SF7">
    <property type="entry name" value="SMALL RIBOSOMAL SUBUNIT PROTEIN BS1C"/>
    <property type="match status" value="1"/>
</dbReference>
<evidence type="ECO:0000256" key="6">
    <source>
        <dbReference type="PIRNR" id="PIRNR002111"/>
    </source>
</evidence>
<dbReference type="GO" id="GO:0003735">
    <property type="term" value="F:structural constituent of ribosome"/>
    <property type="evidence" value="ECO:0007669"/>
    <property type="project" value="InterPro"/>
</dbReference>
<dbReference type="AlphaFoldDB" id="A0A6S6Z585"/>
<dbReference type="InterPro" id="IPR003029">
    <property type="entry name" value="S1_domain"/>
</dbReference>